<dbReference type="KEGG" id="nia:A8C56_22700"/>
<dbReference type="AlphaFoldDB" id="A0A1A9I6V5"/>
<evidence type="ECO:0000259" key="2">
    <source>
        <dbReference type="Pfam" id="PF04773"/>
    </source>
</evidence>
<dbReference type="EMBL" id="CP015772">
    <property type="protein sequence ID" value="ANH83417.1"/>
    <property type="molecule type" value="Genomic_DNA"/>
</dbReference>
<dbReference type="Pfam" id="PF16344">
    <property type="entry name" value="FecR_C"/>
    <property type="match status" value="1"/>
</dbReference>
<dbReference type="Gene3D" id="2.60.120.1440">
    <property type="match status" value="1"/>
</dbReference>
<dbReference type="Gene3D" id="3.55.50.30">
    <property type="match status" value="1"/>
</dbReference>
<dbReference type="InterPro" id="IPR012373">
    <property type="entry name" value="Ferrdict_sens_TM"/>
</dbReference>
<dbReference type="Pfam" id="PF04773">
    <property type="entry name" value="FecR"/>
    <property type="match status" value="1"/>
</dbReference>
<dbReference type="RefSeq" id="WP_067760958.1">
    <property type="nucleotide sequence ID" value="NZ_CP015772.1"/>
</dbReference>
<evidence type="ECO:0000313" key="5">
    <source>
        <dbReference type="Proteomes" id="UP000077667"/>
    </source>
</evidence>
<feature type="domain" description="Protein FecR C-terminal" evidence="3">
    <location>
        <begin position="299"/>
        <end position="366"/>
    </location>
</feature>
<accession>A0A1A9I6V5</accession>
<feature type="transmembrane region" description="Helical" evidence="1">
    <location>
        <begin position="95"/>
        <end position="117"/>
    </location>
</feature>
<dbReference type="PANTHER" id="PTHR30273">
    <property type="entry name" value="PERIPLASMIC SIGNAL SENSOR AND SIGMA FACTOR ACTIVATOR FECR-RELATED"/>
    <property type="match status" value="1"/>
</dbReference>
<dbReference type="PANTHER" id="PTHR30273:SF2">
    <property type="entry name" value="PROTEIN FECR"/>
    <property type="match status" value="1"/>
</dbReference>
<feature type="domain" description="FecR protein" evidence="2">
    <location>
        <begin position="132"/>
        <end position="227"/>
    </location>
</feature>
<reference evidence="4 5" key="1">
    <citation type="submission" date="2016-05" db="EMBL/GenBank/DDBJ databases">
        <title>Niabella ginsenosidivorans BS26 whole genome sequencing.</title>
        <authorList>
            <person name="Im W.T."/>
            <person name="Siddiqi M.Z."/>
        </authorList>
    </citation>
    <scope>NUCLEOTIDE SEQUENCE [LARGE SCALE GENOMIC DNA]</scope>
    <source>
        <strain evidence="4 5">BS26</strain>
    </source>
</reference>
<dbReference type="FunFam" id="2.60.120.1440:FF:000001">
    <property type="entry name" value="Putative anti-sigma factor"/>
    <property type="match status" value="1"/>
</dbReference>
<name>A0A1A9I6V5_9BACT</name>
<dbReference type="InterPro" id="IPR006860">
    <property type="entry name" value="FecR"/>
</dbReference>
<dbReference type="InterPro" id="IPR032508">
    <property type="entry name" value="FecR_C"/>
</dbReference>
<evidence type="ECO:0000313" key="4">
    <source>
        <dbReference type="EMBL" id="ANH83417.1"/>
    </source>
</evidence>
<gene>
    <name evidence="4" type="ORF">A8C56_22700</name>
</gene>
<dbReference type="STRING" id="1176587.A8C56_22700"/>
<protein>
    <recommendedName>
        <fullName evidence="6">FecR family protein</fullName>
    </recommendedName>
</protein>
<dbReference type="PIRSF" id="PIRSF018266">
    <property type="entry name" value="FecR"/>
    <property type="match status" value="1"/>
</dbReference>
<proteinExistence type="predicted"/>
<keyword evidence="1" id="KW-0472">Membrane</keyword>
<organism evidence="4 5">
    <name type="scientific">Niabella ginsenosidivorans</name>
    <dbReference type="NCBI Taxonomy" id="1176587"/>
    <lineage>
        <taxon>Bacteria</taxon>
        <taxon>Pseudomonadati</taxon>
        <taxon>Bacteroidota</taxon>
        <taxon>Chitinophagia</taxon>
        <taxon>Chitinophagales</taxon>
        <taxon>Chitinophagaceae</taxon>
        <taxon>Niabella</taxon>
    </lineage>
</organism>
<sequence>MRDRLAILLSRKLSGEASNEELKELEDWIREHPEDHYWIDTMELFWYNPTSSDFSDLNLEAHIRYIFNQAEKESAELPEQEGVVSKKKRSYSATWIKWSAVAATLIILATGGLYLAGKQGFLFNRTKNTESEIATTGGTRSQIVLPDGSKVWLNASSKLLYNKKFNDTLREVFLDGEAFFDVRKDPARPFIVHTADIDIRVLGTAFNVKSYKEDATVETTLIHGLVRVINKTEQNASEVILHPKEKLVFRKPGTKDPVPESSASTAPVTRPLPDYTVSRILPVNSDSVFAETAWVNNQLLFDGDRFKDLAVKMERWFDVTISFEDSSVASYRLSGAFEDETINQALGALQQIASFHYKIKDKHVIISK</sequence>
<keyword evidence="5" id="KW-1185">Reference proteome</keyword>
<keyword evidence="1" id="KW-1133">Transmembrane helix</keyword>
<evidence type="ECO:0000256" key="1">
    <source>
        <dbReference type="SAM" id="Phobius"/>
    </source>
</evidence>
<dbReference type="Proteomes" id="UP000077667">
    <property type="component" value="Chromosome"/>
</dbReference>
<dbReference type="OrthoDB" id="1523735at2"/>
<dbReference type="GO" id="GO:0016989">
    <property type="term" value="F:sigma factor antagonist activity"/>
    <property type="evidence" value="ECO:0007669"/>
    <property type="project" value="TreeGrafter"/>
</dbReference>
<evidence type="ECO:0008006" key="6">
    <source>
        <dbReference type="Google" id="ProtNLM"/>
    </source>
</evidence>
<evidence type="ECO:0000259" key="3">
    <source>
        <dbReference type="Pfam" id="PF16344"/>
    </source>
</evidence>
<keyword evidence="1" id="KW-0812">Transmembrane</keyword>